<evidence type="ECO:0000313" key="3">
    <source>
        <dbReference type="Proteomes" id="UP001487740"/>
    </source>
</evidence>
<feature type="region of interest" description="Disordered" evidence="1">
    <location>
        <begin position="1"/>
        <end position="50"/>
    </location>
</feature>
<organism evidence="2 3">
    <name type="scientific">Scylla paramamosain</name>
    <name type="common">Mud crab</name>
    <dbReference type="NCBI Taxonomy" id="85552"/>
    <lineage>
        <taxon>Eukaryota</taxon>
        <taxon>Metazoa</taxon>
        <taxon>Ecdysozoa</taxon>
        <taxon>Arthropoda</taxon>
        <taxon>Crustacea</taxon>
        <taxon>Multicrustacea</taxon>
        <taxon>Malacostraca</taxon>
        <taxon>Eumalacostraca</taxon>
        <taxon>Eucarida</taxon>
        <taxon>Decapoda</taxon>
        <taxon>Pleocyemata</taxon>
        <taxon>Brachyura</taxon>
        <taxon>Eubrachyura</taxon>
        <taxon>Portunoidea</taxon>
        <taxon>Portunidae</taxon>
        <taxon>Portuninae</taxon>
        <taxon>Scylla</taxon>
    </lineage>
</organism>
<name>A0AAW0V118_SCYPA</name>
<dbReference type="EMBL" id="JARAKH010000003">
    <property type="protein sequence ID" value="KAK8405183.1"/>
    <property type="molecule type" value="Genomic_DNA"/>
</dbReference>
<evidence type="ECO:0000313" key="2">
    <source>
        <dbReference type="EMBL" id="KAK8405183.1"/>
    </source>
</evidence>
<proteinExistence type="predicted"/>
<evidence type="ECO:0000256" key="1">
    <source>
        <dbReference type="SAM" id="MobiDB-lite"/>
    </source>
</evidence>
<dbReference type="AlphaFoldDB" id="A0AAW0V118"/>
<dbReference type="Proteomes" id="UP001487740">
    <property type="component" value="Unassembled WGS sequence"/>
</dbReference>
<accession>A0AAW0V118</accession>
<sequence length="205" mass="22260">MSGGSEVERGETRVRGDGANSQALRCSPLPASQEVPEADRAARTGSVGKRRQSTILGATSGTVLGIRIMTMLLWYEDGILDTIPSEEPLLGNISPTRSPRTREDKMTAKPLFSLTTTTLSFTRTSKYHNFKAMLSDENVTSLLIVPSPVRHVGWAGPRRPPPACLPACLHRPAHPQPHTPPQNTYKEVAQNMFSITLQPSAIGHA</sequence>
<gene>
    <name evidence="2" type="ORF">O3P69_001628</name>
</gene>
<reference evidence="2 3" key="1">
    <citation type="submission" date="2023-03" db="EMBL/GenBank/DDBJ databases">
        <title>High-quality genome of Scylla paramamosain provides insights in environmental adaptation.</title>
        <authorList>
            <person name="Zhang L."/>
        </authorList>
    </citation>
    <scope>NUCLEOTIDE SEQUENCE [LARGE SCALE GENOMIC DNA]</scope>
    <source>
        <strain evidence="2">LZ_2023a</strain>
        <tissue evidence="2">Muscle</tissue>
    </source>
</reference>
<keyword evidence="3" id="KW-1185">Reference proteome</keyword>
<protein>
    <submittedName>
        <fullName evidence="2">Uncharacterized protein</fullName>
    </submittedName>
</protein>
<feature type="compositionally biased region" description="Basic and acidic residues" evidence="1">
    <location>
        <begin position="1"/>
        <end position="16"/>
    </location>
</feature>
<comment type="caution">
    <text evidence="2">The sequence shown here is derived from an EMBL/GenBank/DDBJ whole genome shotgun (WGS) entry which is preliminary data.</text>
</comment>